<accession>A0A163J5L8</accession>
<sequence>MERTIGDFKQDIRSKNDSGANAQNVLFNKAAIAYATRYGLANDDDDDDDDDNDNDTDTDDDMTDDDDDKEDDEYFDEDFDDDMDDDDMENDDDDDDDDGDMDDDDMDDEDEDESDYDDDDSDMDDDEDDFYMLGKAKPDMRWTSICFWKGVWKRLHNRKIKNDLPDTIAILTVQIIRRRCRIVLVHNGPIYALTTVLSLNYDGRSRLMLATTPTSTSTHLIPVEYLVSTAGTITNEDRNYLFWEGIVCDRDTGAHFLGPPLSTLVIE</sequence>
<name>A0A163J5L8_ABSGL</name>
<dbReference type="AlphaFoldDB" id="A0A163J5L8"/>
<dbReference type="EMBL" id="LT551736">
    <property type="protein sequence ID" value="SAL97324.1"/>
    <property type="molecule type" value="Genomic_DNA"/>
</dbReference>
<feature type="region of interest" description="Disordered" evidence="1">
    <location>
        <begin position="1"/>
        <end position="23"/>
    </location>
</feature>
<evidence type="ECO:0000256" key="1">
    <source>
        <dbReference type="SAM" id="MobiDB-lite"/>
    </source>
</evidence>
<dbReference type="Proteomes" id="UP000078561">
    <property type="component" value="Unassembled WGS sequence"/>
</dbReference>
<feature type="compositionally biased region" description="Basic and acidic residues" evidence="1">
    <location>
        <begin position="1"/>
        <end position="16"/>
    </location>
</feature>
<dbReference type="PANTHER" id="PTHR35711:SF1">
    <property type="entry name" value="ECTODERMAL, ISOFORM F"/>
    <property type="match status" value="1"/>
</dbReference>
<organism evidence="2">
    <name type="scientific">Absidia glauca</name>
    <name type="common">Pin mould</name>
    <dbReference type="NCBI Taxonomy" id="4829"/>
    <lineage>
        <taxon>Eukaryota</taxon>
        <taxon>Fungi</taxon>
        <taxon>Fungi incertae sedis</taxon>
        <taxon>Mucoromycota</taxon>
        <taxon>Mucoromycotina</taxon>
        <taxon>Mucoromycetes</taxon>
        <taxon>Mucorales</taxon>
        <taxon>Cunninghamellaceae</taxon>
        <taxon>Absidia</taxon>
    </lineage>
</organism>
<gene>
    <name evidence="2" type="primary">ABSGL_02811.1 scaffold 3955</name>
</gene>
<protein>
    <submittedName>
        <fullName evidence="2">Uncharacterized protein</fullName>
    </submittedName>
</protein>
<evidence type="ECO:0000313" key="2">
    <source>
        <dbReference type="EMBL" id="SAL97324.1"/>
    </source>
</evidence>
<reference evidence="2" key="1">
    <citation type="submission" date="2016-04" db="EMBL/GenBank/DDBJ databases">
        <authorList>
            <person name="Evans L.H."/>
            <person name="Alamgir A."/>
            <person name="Owens N."/>
            <person name="Weber N.D."/>
            <person name="Virtaneva K."/>
            <person name="Barbian K."/>
            <person name="Babar A."/>
            <person name="Rosenke K."/>
        </authorList>
    </citation>
    <scope>NUCLEOTIDE SEQUENCE [LARGE SCALE GENOMIC DNA]</scope>
    <source>
        <strain evidence="2">CBS 101.48</strain>
    </source>
</reference>
<feature type="compositionally biased region" description="Acidic residues" evidence="1">
    <location>
        <begin position="42"/>
        <end position="130"/>
    </location>
</feature>
<proteinExistence type="predicted"/>
<dbReference type="PANTHER" id="PTHR35711">
    <property type="entry name" value="EXPRESSED PROTEIN"/>
    <property type="match status" value="1"/>
</dbReference>
<dbReference type="InParanoid" id="A0A163J5L8"/>
<evidence type="ECO:0000313" key="3">
    <source>
        <dbReference type="Proteomes" id="UP000078561"/>
    </source>
</evidence>
<keyword evidence="3" id="KW-1185">Reference proteome</keyword>
<feature type="region of interest" description="Disordered" evidence="1">
    <location>
        <begin position="39"/>
        <end position="130"/>
    </location>
</feature>